<organism evidence="2">
    <name type="scientific">Ishige okamurae</name>
    <dbReference type="NCBI Taxonomy" id="233772"/>
    <lineage>
        <taxon>Eukaryota</taxon>
        <taxon>Sar</taxon>
        <taxon>Stramenopiles</taxon>
        <taxon>Ochrophyta</taxon>
        <taxon>PX clade</taxon>
        <taxon>Phaeophyceae</taxon>
        <taxon>Ectocarpales</taxon>
        <taxon>Ishigeaceae</taxon>
        <taxon>Ishige</taxon>
    </lineage>
</organism>
<dbReference type="AlphaFoldDB" id="A0A4Y5T7M7"/>
<evidence type="ECO:0000313" key="2">
    <source>
        <dbReference type="EMBL" id="QDB64177.1"/>
    </source>
</evidence>
<protein>
    <submittedName>
        <fullName evidence="2">Uncharacterized protein</fullName>
    </submittedName>
</protein>
<keyword evidence="1" id="KW-0472">Membrane</keyword>
<feature type="transmembrane region" description="Helical" evidence="1">
    <location>
        <begin position="124"/>
        <end position="146"/>
    </location>
</feature>
<proteinExistence type="predicted"/>
<reference evidence="2" key="1">
    <citation type="submission" date="2018-02" db="EMBL/GenBank/DDBJ databases">
        <title>Mitochondrial genome of the brown alga Ishige okamurae.</title>
        <authorList>
            <person name="Liu F."/>
        </authorList>
    </citation>
    <scope>NUCLEOTIDE SEQUENCE</scope>
</reference>
<evidence type="ECO:0000256" key="1">
    <source>
        <dbReference type="SAM" id="Phobius"/>
    </source>
</evidence>
<gene>
    <name evidence="2" type="primary">orf166</name>
</gene>
<accession>A0A4Y5T7M7</accession>
<keyword evidence="1" id="KW-1133">Transmembrane helix</keyword>
<geneLocation type="mitochondrion" evidence="2"/>
<keyword evidence="1" id="KW-0812">Transmembrane</keyword>
<sequence length="166" mass="19941">MGLKETLTQYILSKCCYKIFKILEVELSFIDENHNWQRSQTGSQSMYENPFTYMFYDPNCFGDPLTVDTRKQIAKAIDNKYPDIHKIIARAFKQFLIQQNFERTVRRGLLNGLYLCRSDERHRIYYSVIVSIIIIAFLTLVGYVLMYPTETKEFLQHHRLWWYWVG</sequence>
<dbReference type="EMBL" id="MG940857">
    <property type="protein sequence ID" value="QDB64177.1"/>
    <property type="molecule type" value="Genomic_DNA"/>
</dbReference>
<keyword evidence="2" id="KW-0496">Mitochondrion</keyword>
<name>A0A4Y5T7M7_9PHAE</name>